<dbReference type="Proteomes" id="UP000751190">
    <property type="component" value="Unassembled WGS sequence"/>
</dbReference>
<dbReference type="Pfam" id="PF00076">
    <property type="entry name" value="RRM_1"/>
    <property type="match status" value="1"/>
</dbReference>
<dbReference type="CDD" id="cd00590">
    <property type="entry name" value="RRM_SF"/>
    <property type="match status" value="1"/>
</dbReference>
<keyword evidence="5" id="KW-1185">Reference proteome</keyword>
<evidence type="ECO:0000256" key="1">
    <source>
        <dbReference type="PROSITE-ProRule" id="PRU00176"/>
    </source>
</evidence>
<dbReference type="InterPro" id="IPR012677">
    <property type="entry name" value="Nucleotide-bd_a/b_plait_sf"/>
</dbReference>
<dbReference type="AlphaFoldDB" id="A0A8J5XF44"/>
<reference evidence="4" key="1">
    <citation type="submission" date="2021-05" db="EMBL/GenBank/DDBJ databases">
        <title>The genome of the haptophyte Pavlova lutheri (Diacronema luteri, Pavlovales) - a model for lipid biosynthesis in eukaryotic algae.</title>
        <authorList>
            <person name="Hulatt C.J."/>
            <person name="Posewitz M.C."/>
        </authorList>
    </citation>
    <scope>NUCLEOTIDE SEQUENCE</scope>
    <source>
        <strain evidence="4">NIVA-4/92</strain>
    </source>
</reference>
<dbReference type="SMART" id="SM00360">
    <property type="entry name" value="RRM"/>
    <property type="match status" value="1"/>
</dbReference>
<sequence length="212" mass="22672">MSVAVQHLEGLLQHLDEAAQQHRQAARTQTAEVSSALIAKCAQAEAARATLEASSAAAERRADAAEAAAREAMRELAAVRARCEAAEARVRALEQQRPQQQPAVQSRVAAGRPSAPDEPSAPLGARHLEVRNMPREMDAWQVRVLLEYFGAIVSLEVVPDPTPQSGALVARVSFADHAAGAAASERLHGMELKARRLEVRAVEPSPDSECAL</sequence>
<dbReference type="InterPro" id="IPR000504">
    <property type="entry name" value="RRM_dom"/>
</dbReference>
<proteinExistence type="predicted"/>
<feature type="compositionally biased region" description="Low complexity" evidence="2">
    <location>
        <begin position="95"/>
        <end position="109"/>
    </location>
</feature>
<comment type="caution">
    <text evidence="4">The sequence shown here is derived from an EMBL/GenBank/DDBJ whole genome shotgun (WGS) entry which is preliminary data.</text>
</comment>
<protein>
    <recommendedName>
        <fullName evidence="3">RRM domain-containing protein</fullName>
    </recommendedName>
</protein>
<dbReference type="PROSITE" id="PS50102">
    <property type="entry name" value="RRM"/>
    <property type="match status" value="1"/>
</dbReference>
<evidence type="ECO:0000313" key="4">
    <source>
        <dbReference type="EMBL" id="KAG8465888.1"/>
    </source>
</evidence>
<feature type="region of interest" description="Disordered" evidence="2">
    <location>
        <begin position="92"/>
        <end position="123"/>
    </location>
</feature>
<evidence type="ECO:0000259" key="3">
    <source>
        <dbReference type="PROSITE" id="PS50102"/>
    </source>
</evidence>
<accession>A0A8J5XF44</accession>
<organism evidence="4 5">
    <name type="scientific">Diacronema lutheri</name>
    <name type="common">Unicellular marine alga</name>
    <name type="synonym">Monochrysis lutheri</name>
    <dbReference type="NCBI Taxonomy" id="2081491"/>
    <lineage>
        <taxon>Eukaryota</taxon>
        <taxon>Haptista</taxon>
        <taxon>Haptophyta</taxon>
        <taxon>Pavlovophyceae</taxon>
        <taxon>Pavlovales</taxon>
        <taxon>Pavlovaceae</taxon>
        <taxon>Diacronema</taxon>
    </lineage>
</organism>
<dbReference type="Gene3D" id="3.30.70.330">
    <property type="match status" value="1"/>
</dbReference>
<dbReference type="SUPFAM" id="SSF54928">
    <property type="entry name" value="RNA-binding domain, RBD"/>
    <property type="match status" value="1"/>
</dbReference>
<dbReference type="GO" id="GO:0003723">
    <property type="term" value="F:RNA binding"/>
    <property type="evidence" value="ECO:0007669"/>
    <property type="project" value="UniProtKB-UniRule"/>
</dbReference>
<gene>
    <name evidence="4" type="ORF">KFE25_005458</name>
</gene>
<evidence type="ECO:0000313" key="5">
    <source>
        <dbReference type="Proteomes" id="UP000751190"/>
    </source>
</evidence>
<feature type="domain" description="RRM" evidence="3">
    <location>
        <begin position="126"/>
        <end position="204"/>
    </location>
</feature>
<name>A0A8J5XF44_DIALT</name>
<keyword evidence="1" id="KW-0694">RNA-binding</keyword>
<evidence type="ECO:0000256" key="2">
    <source>
        <dbReference type="SAM" id="MobiDB-lite"/>
    </source>
</evidence>
<dbReference type="EMBL" id="JAGTXO010000009">
    <property type="protein sequence ID" value="KAG8465888.1"/>
    <property type="molecule type" value="Genomic_DNA"/>
</dbReference>
<dbReference type="InterPro" id="IPR035979">
    <property type="entry name" value="RBD_domain_sf"/>
</dbReference>